<evidence type="ECO:0000259" key="3">
    <source>
        <dbReference type="Pfam" id="PF07635"/>
    </source>
</evidence>
<dbReference type="Pfam" id="PF07583">
    <property type="entry name" value="PSCyt2"/>
    <property type="match status" value="1"/>
</dbReference>
<dbReference type="GO" id="GO:0020037">
    <property type="term" value="F:heme binding"/>
    <property type="evidence" value="ECO:0007669"/>
    <property type="project" value="InterPro"/>
</dbReference>
<dbReference type="InterPro" id="IPR011429">
    <property type="entry name" value="Cyt_c_Planctomycete-type"/>
</dbReference>
<dbReference type="InterPro" id="IPR022655">
    <property type="entry name" value="DUF1553"/>
</dbReference>
<dbReference type="PANTHER" id="PTHR35889:SF3">
    <property type="entry name" value="F-BOX DOMAIN-CONTAINING PROTEIN"/>
    <property type="match status" value="1"/>
</dbReference>
<evidence type="ECO:0000313" key="5">
    <source>
        <dbReference type="Proteomes" id="UP000316095"/>
    </source>
</evidence>
<feature type="domain" description="DUF1553" evidence="2">
    <location>
        <begin position="528"/>
        <end position="764"/>
    </location>
</feature>
<gene>
    <name evidence="4" type="ORF">Pan54_12260</name>
</gene>
<feature type="domain" description="DUF1549" evidence="1">
    <location>
        <begin position="186"/>
        <end position="396"/>
    </location>
</feature>
<sequence>MGNTKLMPLLNCSQYLQLKHAFSLLIVILGYTEFSIAEQPISEANQLEYFERKIRPLLSEHCYSCHSSQAKTIHGSLRLDSASSIAEGGDSGEILVAGKPDESLLIESVLYDGDIQMPPKGKLPEQEIDHLRQWIAQGAYFPPSSDEPSQTNGSIDFVEGRKHWSFQPVQQQDLPNVNSPDWPQTRIDNFLLAAMEQNELKPSLRAERATLIRRLSFDLIGLPPTREQVHNFINDDSSEAYSRLVDQLLSTPGYGEKWGRWWLDLARYTDRTASWLPQTSQAHLYRDWVVNAFNADMPYDEFVRRQLATDLMPETGPEDLPALGFLSLSPTYWKELKLPCEIIKVIVADEWEERVDAVSRTFLGLTVACARCHDHKFDPVSADDYYALAGIFASTRFAERPLISEEKYEPVRLAKEEVGKLETEIAKLKKEKPIPQGKIDELVVRIKEIKASTPFYETPLANALAEESTYVVRAGKTPQDGTRMEYRAEPRDLPSFIRGNPNRPGPVIPRRFLTVLTQEPEPYQQGSGRLELANSITTEAASLSARVIVNRIWLAHFGQGLVSTPSNFGRQGERPSHPELLDDLAARFISQGWSIKQLHREILLSAAWQQSTNSNSNVAQIDPGNRFLSHMNRRRLGFEEWRDAMLLISGSLNPSLGGPSVALDDKNNFRRTLYATINRRDMSPTFMIHDFPDPTQHSPMRSSTTTALQGLYALNGELLAEQSKQIVYRIFSESSEDDRTRITQAYWLLFSREPTERELNLGLTYIGDTKEEVYRQRWQQYVHVLLASNEFIFID</sequence>
<evidence type="ECO:0000259" key="2">
    <source>
        <dbReference type="Pfam" id="PF07587"/>
    </source>
</evidence>
<dbReference type="Proteomes" id="UP000316095">
    <property type="component" value="Unassembled WGS sequence"/>
</dbReference>
<dbReference type="Pfam" id="PF07587">
    <property type="entry name" value="PSD1"/>
    <property type="match status" value="1"/>
</dbReference>
<dbReference type="GO" id="GO:0009055">
    <property type="term" value="F:electron transfer activity"/>
    <property type="evidence" value="ECO:0007669"/>
    <property type="project" value="InterPro"/>
</dbReference>
<dbReference type="SUPFAM" id="SSF46626">
    <property type="entry name" value="Cytochrome c"/>
    <property type="match status" value="1"/>
</dbReference>
<accession>A0A5C5XF46</accession>
<name>A0A5C5XF46_9PLAN</name>
<dbReference type="OrthoDB" id="127107at2"/>
<feature type="domain" description="Cytochrome C Planctomycete-type" evidence="3">
    <location>
        <begin position="62"/>
        <end position="121"/>
    </location>
</feature>
<reference evidence="4 5" key="1">
    <citation type="submission" date="2019-02" db="EMBL/GenBank/DDBJ databases">
        <title>Deep-cultivation of Planctomycetes and their phenomic and genomic characterization uncovers novel biology.</title>
        <authorList>
            <person name="Wiegand S."/>
            <person name="Jogler M."/>
            <person name="Boedeker C."/>
            <person name="Pinto D."/>
            <person name="Vollmers J."/>
            <person name="Rivas-Marin E."/>
            <person name="Kohn T."/>
            <person name="Peeters S.H."/>
            <person name="Heuer A."/>
            <person name="Rast P."/>
            <person name="Oberbeckmann S."/>
            <person name="Bunk B."/>
            <person name="Jeske O."/>
            <person name="Meyerdierks A."/>
            <person name="Storesund J.E."/>
            <person name="Kallscheuer N."/>
            <person name="Luecker S."/>
            <person name="Lage O.M."/>
            <person name="Pohl T."/>
            <person name="Merkel B.J."/>
            <person name="Hornburger P."/>
            <person name="Mueller R.-W."/>
            <person name="Bruemmer F."/>
            <person name="Labrenz M."/>
            <person name="Spormann A.M."/>
            <person name="Op Den Camp H."/>
            <person name="Overmann J."/>
            <person name="Amann R."/>
            <person name="Jetten M.S.M."/>
            <person name="Mascher T."/>
            <person name="Medema M.H."/>
            <person name="Devos D.P."/>
            <person name="Kaster A.-K."/>
            <person name="Ovreas L."/>
            <person name="Rohde M."/>
            <person name="Galperin M.Y."/>
            <person name="Jogler C."/>
        </authorList>
    </citation>
    <scope>NUCLEOTIDE SEQUENCE [LARGE SCALE GENOMIC DNA]</scope>
    <source>
        <strain evidence="4 5">Pan54</strain>
    </source>
</reference>
<proteinExistence type="predicted"/>
<evidence type="ECO:0000259" key="1">
    <source>
        <dbReference type="Pfam" id="PF07583"/>
    </source>
</evidence>
<dbReference type="InterPro" id="IPR036909">
    <property type="entry name" value="Cyt_c-like_dom_sf"/>
</dbReference>
<dbReference type="InterPro" id="IPR011444">
    <property type="entry name" value="DUF1549"/>
</dbReference>
<dbReference type="AlphaFoldDB" id="A0A5C5XF46"/>
<dbReference type="PANTHER" id="PTHR35889">
    <property type="entry name" value="CYCLOINULO-OLIGOSACCHARIDE FRUCTANOTRANSFERASE-RELATED"/>
    <property type="match status" value="1"/>
</dbReference>
<dbReference type="Pfam" id="PF07635">
    <property type="entry name" value="PSCyt1"/>
    <property type="match status" value="1"/>
</dbReference>
<protein>
    <submittedName>
        <fullName evidence="4">Planctomycete cytochrome C</fullName>
    </submittedName>
</protein>
<organism evidence="4 5">
    <name type="scientific">Rubinisphaera italica</name>
    <dbReference type="NCBI Taxonomy" id="2527969"/>
    <lineage>
        <taxon>Bacteria</taxon>
        <taxon>Pseudomonadati</taxon>
        <taxon>Planctomycetota</taxon>
        <taxon>Planctomycetia</taxon>
        <taxon>Planctomycetales</taxon>
        <taxon>Planctomycetaceae</taxon>
        <taxon>Rubinisphaera</taxon>
    </lineage>
</organism>
<comment type="caution">
    <text evidence="4">The sequence shown here is derived from an EMBL/GenBank/DDBJ whole genome shotgun (WGS) entry which is preliminary data.</text>
</comment>
<dbReference type="EMBL" id="SJPG01000001">
    <property type="protein sequence ID" value="TWT60512.1"/>
    <property type="molecule type" value="Genomic_DNA"/>
</dbReference>
<evidence type="ECO:0000313" key="4">
    <source>
        <dbReference type="EMBL" id="TWT60512.1"/>
    </source>
</evidence>
<keyword evidence="5" id="KW-1185">Reference proteome</keyword>